<sequence>MLINTVILFIRDTLPVFLMLSLLLAQQGASFWHLLSGTVVGWMLALALYFNLAAVSALFDGGGLELIKSAVLLLLLCGLCLFLERLRGGQSAQAQRLSFVLMTGLTLVNAIHFLVYIVAYWSAPKAGTAMIVGNVIGLGISMSVGVLLYVLTKALAIVLLQHTLLTVFVAGQVAGIALLLEQINLLPNQTRLWDTSGWVADDSEYGHFLNALMGYEATPTGAYVMIYVCSVLLPVLYCYVRATLKDVGSAAREVQ</sequence>
<evidence type="ECO:0000313" key="2">
    <source>
        <dbReference type="EMBL" id="MDC8829276.1"/>
    </source>
</evidence>
<protein>
    <submittedName>
        <fullName evidence="2">FTR1 family iron permease</fullName>
    </submittedName>
</protein>
<comment type="caution">
    <text evidence="2">The sequence shown here is derived from an EMBL/GenBank/DDBJ whole genome shotgun (WGS) entry which is preliminary data.</text>
</comment>
<proteinExistence type="predicted"/>
<dbReference type="Proteomes" id="UP001218788">
    <property type="component" value="Unassembled WGS sequence"/>
</dbReference>
<reference evidence="2 3" key="1">
    <citation type="submission" date="2022-10" db="EMBL/GenBank/DDBJ databases">
        <title>Alteromonas sp. chi3 Genome sequencing.</title>
        <authorList>
            <person name="Park S."/>
        </authorList>
    </citation>
    <scope>NUCLEOTIDE SEQUENCE [LARGE SCALE GENOMIC DNA]</scope>
    <source>
        <strain evidence="3">chi3</strain>
    </source>
</reference>
<keyword evidence="1" id="KW-0472">Membrane</keyword>
<feature type="transmembrane region" description="Helical" evidence="1">
    <location>
        <begin position="222"/>
        <end position="240"/>
    </location>
</feature>
<feature type="transmembrane region" description="Helical" evidence="1">
    <location>
        <begin position="129"/>
        <end position="151"/>
    </location>
</feature>
<evidence type="ECO:0000256" key="1">
    <source>
        <dbReference type="SAM" id="Phobius"/>
    </source>
</evidence>
<keyword evidence="1" id="KW-1133">Transmembrane helix</keyword>
<keyword evidence="1" id="KW-0812">Transmembrane</keyword>
<feature type="transmembrane region" description="Helical" evidence="1">
    <location>
        <begin position="66"/>
        <end position="86"/>
    </location>
</feature>
<dbReference type="EMBL" id="JAQQXP010000001">
    <property type="protein sequence ID" value="MDC8829276.1"/>
    <property type="molecule type" value="Genomic_DNA"/>
</dbReference>
<feature type="transmembrane region" description="Helical" evidence="1">
    <location>
        <begin position="6"/>
        <end position="25"/>
    </location>
</feature>
<dbReference type="RefSeq" id="WP_273637645.1">
    <property type="nucleotide sequence ID" value="NZ_JAQQXP010000001.1"/>
</dbReference>
<name>A0ABT5KWZ6_9ALTE</name>
<organism evidence="2 3">
    <name type="scientific">Alteromonas gilva</name>
    <dbReference type="NCBI Taxonomy" id="2987522"/>
    <lineage>
        <taxon>Bacteria</taxon>
        <taxon>Pseudomonadati</taxon>
        <taxon>Pseudomonadota</taxon>
        <taxon>Gammaproteobacteria</taxon>
        <taxon>Alteromonadales</taxon>
        <taxon>Alteromonadaceae</taxon>
        <taxon>Alteromonas/Salinimonas group</taxon>
        <taxon>Alteromonas</taxon>
    </lineage>
</organism>
<keyword evidence="3" id="KW-1185">Reference proteome</keyword>
<feature type="transmembrane region" description="Helical" evidence="1">
    <location>
        <begin position="158"/>
        <end position="180"/>
    </location>
</feature>
<gene>
    <name evidence="2" type="ORF">OIK42_00750</name>
</gene>
<feature type="transmembrane region" description="Helical" evidence="1">
    <location>
        <begin position="32"/>
        <end position="54"/>
    </location>
</feature>
<feature type="transmembrane region" description="Helical" evidence="1">
    <location>
        <begin position="98"/>
        <end position="123"/>
    </location>
</feature>
<accession>A0ABT5KWZ6</accession>
<evidence type="ECO:0000313" key="3">
    <source>
        <dbReference type="Proteomes" id="UP001218788"/>
    </source>
</evidence>